<keyword evidence="9" id="KW-0411">Iron-sulfur</keyword>
<dbReference type="InterPro" id="IPR054351">
    <property type="entry name" value="NADH_UbQ_OxRdtase_ferredoxin"/>
</dbReference>
<evidence type="ECO:0000259" key="13">
    <source>
        <dbReference type="PROSITE" id="PS51085"/>
    </source>
</evidence>
<comment type="similarity">
    <text evidence="3">Belongs to the complex I 75 kDa subunit family.</text>
</comment>
<organism evidence="16 17">
    <name type="scientific">Candidatus Aquicultor primus</name>
    <dbReference type="NCBI Taxonomy" id="1797195"/>
    <lineage>
        <taxon>Bacteria</taxon>
        <taxon>Bacillati</taxon>
        <taxon>Actinomycetota</taxon>
        <taxon>Candidatus Aquicultoria</taxon>
        <taxon>Candidatus Aquicultorales</taxon>
        <taxon>Candidatus Aquicultoraceae</taxon>
        <taxon>Candidatus Aquicultor</taxon>
    </lineage>
</organism>
<evidence type="ECO:0000256" key="1">
    <source>
        <dbReference type="ARBA" id="ARBA00001966"/>
    </source>
</evidence>
<proteinExistence type="inferred from homology"/>
<dbReference type="SUPFAM" id="SSF54292">
    <property type="entry name" value="2Fe-2S ferredoxin-like"/>
    <property type="match status" value="1"/>
</dbReference>
<feature type="domain" description="4Fe-4S ferredoxin-type" evidence="14">
    <location>
        <begin position="187"/>
        <end position="216"/>
    </location>
</feature>
<sequence length="244" mass="27719">MRQELRVKTLKIDDHDVAGREDQTILDVARENNIRIPTLCQVNGLTNYGGCRMCLVEVKGVPKLLTSCTTYVWEGMEVTTDSERLHNYRKMTLELFFAERNHICAICVANRNCELQSLALELGVDHIRYPYLYPSLEIDATHDKFVIDHNRCILCTRCIRACAEVEGANTLGMMRRGVNDKIITDLNQPWGESPTCTSCGKCVNVCPVGAIYERGMSIGEARKEHKFLPHLRIMRGEGTWQGRV</sequence>
<dbReference type="Proteomes" id="UP000178086">
    <property type="component" value="Unassembled WGS sequence"/>
</dbReference>
<comment type="subcellular location">
    <subcellularLocation>
        <location evidence="2">Membrane</location>
    </subcellularLocation>
</comment>
<evidence type="ECO:0000256" key="2">
    <source>
        <dbReference type="ARBA" id="ARBA00004370"/>
    </source>
</evidence>
<feature type="domain" description="4Fe-4S His(Cys)3-ligated-type" evidence="15">
    <location>
        <begin position="84"/>
        <end position="123"/>
    </location>
</feature>
<dbReference type="InterPro" id="IPR050157">
    <property type="entry name" value="PSI_iron-sulfur_center"/>
</dbReference>
<evidence type="ECO:0000313" key="17">
    <source>
        <dbReference type="Proteomes" id="UP000178086"/>
    </source>
</evidence>
<feature type="domain" description="4Fe-4S ferredoxin-type" evidence="14">
    <location>
        <begin position="143"/>
        <end position="174"/>
    </location>
</feature>
<protein>
    <submittedName>
        <fullName evidence="16">Bidirectional hydrogenase complex protein HoxU</fullName>
    </submittedName>
</protein>
<dbReference type="GO" id="GO:0051539">
    <property type="term" value="F:4 iron, 4 sulfur cluster binding"/>
    <property type="evidence" value="ECO:0007669"/>
    <property type="project" value="UniProtKB-KW"/>
</dbReference>
<evidence type="ECO:0000256" key="12">
    <source>
        <dbReference type="ARBA" id="ARBA00034078"/>
    </source>
</evidence>
<dbReference type="AlphaFoldDB" id="A0A1F2UK94"/>
<evidence type="ECO:0000256" key="10">
    <source>
        <dbReference type="ARBA" id="ARBA00023027"/>
    </source>
</evidence>
<evidence type="ECO:0000256" key="6">
    <source>
        <dbReference type="ARBA" id="ARBA00022723"/>
    </source>
</evidence>
<reference evidence="16 17" key="1">
    <citation type="journal article" date="2016" name="Nat. Commun.">
        <title>Thousands of microbial genomes shed light on interconnected biogeochemical processes in an aquifer system.</title>
        <authorList>
            <person name="Anantharaman K."/>
            <person name="Brown C.T."/>
            <person name="Hug L.A."/>
            <person name="Sharon I."/>
            <person name="Castelle C.J."/>
            <person name="Probst A.J."/>
            <person name="Thomas B.C."/>
            <person name="Singh A."/>
            <person name="Wilkins M.J."/>
            <person name="Karaoz U."/>
            <person name="Brodie E.L."/>
            <person name="Williams K.H."/>
            <person name="Hubbard S.S."/>
            <person name="Banfield J.F."/>
        </authorList>
    </citation>
    <scope>NUCLEOTIDE SEQUENCE [LARGE SCALE GENOMIC DNA]</scope>
</reference>
<dbReference type="FunFam" id="3.30.70.20:FF:000002">
    <property type="entry name" value="NADH-ubiquinone oxidoreductase 75 kDa subunit"/>
    <property type="match status" value="1"/>
</dbReference>
<keyword evidence="16" id="KW-0371">Homeobox</keyword>
<dbReference type="GO" id="GO:0046872">
    <property type="term" value="F:metal ion binding"/>
    <property type="evidence" value="ECO:0007669"/>
    <property type="project" value="UniProtKB-KW"/>
</dbReference>
<keyword evidence="10" id="KW-0520">NAD</keyword>
<dbReference type="Gene3D" id="3.30.70.20">
    <property type="match status" value="1"/>
</dbReference>
<dbReference type="InterPro" id="IPR016214">
    <property type="entry name" value="NAD-red_Hydgase_HoxS_gsu"/>
</dbReference>
<dbReference type="SUPFAM" id="SSF54862">
    <property type="entry name" value="4Fe-4S ferredoxins"/>
    <property type="match status" value="1"/>
</dbReference>
<dbReference type="PROSITE" id="PS00198">
    <property type="entry name" value="4FE4S_FER_1"/>
    <property type="match status" value="1"/>
</dbReference>
<dbReference type="CDD" id="cd00207">
    <property type="entry name" value="fer2"/>
    <property type="match status" value="1"/>
</dbReference>
<dbReference type="PROSITE" id="PS51839">
    <property type="entry name" value="4FE4S_HC3"/>
    <property type="match status" value="1"/>
</dbReference>
<evidence type="ECO:0000256" key="3">
    <source>
        <dbReference type="ARBA" id="ARBA00005404"/>
    </source>
</evidence>
<dbReference type="FunFam" id="3.10.20.740:FF:000004">
    <property type="entry name" value="NADH-quinone oxidoreductase"/>
    <property type="match status" value="1"/>
</dbReference>
<dbReference type="NCBIfam" id="NF005745">
    <property type="entry name" value="PRK07569.1"/>
    <property type="match status" value="1"/>
</dbReference>
<keyword evidence="4" id="KW-0004">4Fe-4S</keyword>
<dbReference type="InterPro" id="IPR017896">
    <property type="entry name" value="4Fe4S_Fe-S-bd"/>
</dbReference>
<dbReference type="EMBL" id="MELI01000068">
    <property type="protein sequence ID" value="OFW33422.1"/>
    <property type="molecule type" value="Genomic_DNA"/>
</dbReference>
<dbReference type="SMART" id="SM00929">
    <property type="entry name" value="NADH-G_4Fe-4S_3"/>
    <property type="match status" value="1"/>
</dbReference>
<keyword evidence="5" id="KW-0001">2Fe-2S</keyword>
<dbReference type="InterPro" id="IPR036010">
    <property type="entry name" value="2Fe-2S_ferredoxin-like_sf"/>
</dbReference>
<dbReference type="PIRSF" id="PIRSF000309">
    <property type="entry name" value="NAD_red_hyd_HoxU"/>
    <property type="match status" value="1"/>
</dbReference>
<keyword evidence="6" id="KW-0479">Metal-binding</keyword>
<keyword evidence="7" id="KW-1278">Translocase</keyword>
<dbReference type="Pfam" id="PF13510">
    <property type="entry name" value="Fer2_4"/>
    <property type="match status" value="1"/>
</dbReference>
<feature type="domain" description="2Fe-2S ferredoxin-type" evidence="13">
    <location>
        <begin position="3"/>
        <end position="84"/>
    </location>
</feature>
<keyword evidence="8" id="KW-0408">Iron</keyword>
<evidence type="ECO:0000259" key="15">
    <source>
        <dbReference type="PROSITE" id="PS51839"/>
    </source>
</evidence>
<dbReference type="InterPro" id="IPR001041">
    <property type="entry name" value="2Fe-2S_ferredoxin-type"/>
</dbReference>
<name>A0A1F2UK94_9ACTN</name>
<dbReference type="InterPro" id="IPR017900">
    <property type="entry name" value="4Fe4S_Fe_S_CS"/>
</dbReference>
<evidence type="ECO:0000256" key="5">
    <source>
        <dbReference type="ARBA" id="ARBA00022714"/>
    </source>
</evidence>
<gene>
    <name evidence="16" type="ORF">A2074_01570</name>
</gene>
<dbReference type="PROSITE" id="PS51085">
    <property type="entry name" value="2FE2S_FER_2"/>
    <property type="match status" value="1"/>
</dbReference>
<comment type="cofactor">
    <cofactor evidence="1">
        <name>[4Fe-4S] cluster</name>
        <dbReference type="ChEBI" id="CHEBI:49883"/>
    </cofactor>
</comment>
<evidence type="ECO:0000313" key="16">
    <source>
        <dbReference type="EMBL" id="OFW33422.1"/>
    </source>
</evidence>
<dbReference type="GO" id="GO:0003677">
    <property type="term" value="F:DNA binding"/>
    <property type="evidence" value="ECO:0007669"/>
    <property type="project" value="UniProtKB-KW"/>
</dbReference>
<evidence type="ECO:0000256" key="9">
    <source>
        <dbReference type="ARBA" id="ARBA00023014"/>
    </source>
</evidence>
<keyword evidence="11" id="KW-0472">Membrane</keyword>
<dbReference type="PANTHER" id="PTHR24960:SF84">
    <property type="entry name" value="HYDROGENASE SUBUNIT"/>
    <property type="match status" value="1"/>
</dbReference>
<dbReference type="Pfam" id="PF22117">
    <property type="entry name" value="Fer4_Nqo3"/>
    <property type="match status" value="1"/>
</dbReference>
<dbReference type="GO" id="GO:0016491">
    <property type="term" value="F:oxidoreductase activity"/>
    <property type="evidence" value="ECO:0007669"/>
    <property type="project" value="InterPro"/>
</dbReference>
<dbReference type="Gene3D" id="3.10.20.740">
    <property type="match status" value="1"/>
</dbReference>
<comment type="caution">
    <text evidence="16">The sequence shown here is derived from an EMBL/GenBank/DDBJ whole genome shotgun (WGS) entry which is preliminary data.</text>
</comment>
<evidence type="ECO:0000256" key="8">
    <source>
        <dbReference type="ARBA" id="ARBA00023004"/>
    </source>
</evidence>
<evidence type="ECO:0000259" key="14">
    <source>
        <dbReference type="PROSITE" id="PS51379"/>
    </source>
</evidence>
<dbReference type="GO" id="GO:0016020">
    <property type="term" value="C:membrane"/>
    <property type="evidence" value="ECO:0007669"/>
    <property type="project" value="UniProtKB-SubCell"/>
</dbReference>
<evidence type="ECO:0000256" key="7">
    <source>
        <dbReference type="ARBA" id="ARBA00022967"/>
    </source>
</evidence>
<comment type="cofactor">
    <cofactor evidence="12">
        <name>[2Fe-2S] cluster</name>
        <dbReference type="ChEBI" id="CHEBI:190135"/>
    </cofactor>
</comment>
<dbReference type="PANTHER" id="PTHR24960">
    <property type="entry name" value="PHOTOSYSTEM I IRON-SULFUR CENTER-RELATED"/>
    <property type="match status" value="1"/>
</dbReference>
<evidence type="ECO:0000256" key="4">
    <source>
        <dbReference type="ARBA" id="ARBA00022485"/>
    </source>
</evidence>
<dbReference type="GO" id="GO:0051537">
    <property type="term" value="F:2 iron, 2 sulfur cluster binding"/>
    <property type="evidence" value="ECO:0007669"/>
    <property type="project" value="UniProtKB-KW"/>
</dbReference>
<dbReference type="InterPro" id="IPR019574">
    <property type="entry name" value="NADH_UbQ_OxRdtase_Gsu_4Fe4S-bd"/>
</dbReference>
<accession>A0A1F2UK94</accession>
<dbReference type="Pfam" id="PF10588">
    <property type="entry name" value="NADH-G_4Fe-4S_3"/>
    <property type="match status" value="1"/>
</dbReference>
<evidence type="ECO:0000256" key="11">
    <source>
        <dbReference type="ARBA" id="ARBA00023136"/>
    </source>
</evidence>
<dbReference type="PROSITE" id="PS51379">
    <property type="entry name" value="4FE4S_FER_2"/>
    <property type="match status" value="2"/>
</dbReference>